<evidence type="ECO:0000256" key="1">
    <source>
        <dbReference type="ARBA" id="ARBA00022679"/>
    </source>
</evidence>
<evidence type="ECO:0008006" key="6">
    <source>
        <dbReference type="Google" id="ProtNLM"/>
    </source>
</evidence>
<feature type="domain" description="Glycosyltransferase subfamily 4-like N-terminal" evidence="3">
    <location>
        <begin position="20"/>
        <end position="183"/>
    </location>
</feature>
<dbReference type="GO" id="GO:0009103">
    <property type="term" value="P:lipopolysaccharide biosynthetic process"/>
    <property type="evidence" value="ECO:0007669"/>
    <property type="project" value="TreeGrafter"/>
</dbReference>
<keyword evidence="1" id="KW-0808">Transferase</keyword>
<evidence type="ECO:0000259" key="2">
    <source>
        <dbReference type="Pfam" id="PF00534"/>
    </source>
</evidence>
<dbReference type="Pfam" id="PF13439">
    <property type="entry name" value="Glyco_transf_4"/>
    <property type="match status" value="1"/>
</dbReference>
<dbReference type="PANTHER" id="PTHR46401">
    <property type="entry name" value="GLYCOSYLTRANSFERASE WBBK-RELATED"/>
    <property type="match status" value="1"/>
</dbReference>
<reference evidence="4 5" key="1">
    <citation type="journal article" date="2016" name="Nat. Commun.">
        <title>Thousands of microbial genomes shed light on interconnected biogeochemical processes in an aquifer system.</title>
        <authorList>
            <person name="Anantharaman K."/>
            <person name="Brown C.T."/>
            <person name="Hug L.A."/>
            <person name="Sharon I."/>
            <person name="Castelle C.J."/>
            <person name="Probst A.J."/>
            <person name="Thomas B.C."/>
            <person name="Singh A."/>
            <person name="Wilkins M.J."/>
            <person name="Karaoz U."/>
            <person name="Brodie E.L."/>
            <person name="Williams K.H."/>
            <person name="Hubbard S.S."/>
            <person name="Banfield J.F."/>
        </authorList>
    </citation>
    <scope>NUCLEOTIDE SEQUENCE [LARGE SCALE GENOMIC DNA]</scope>
</reference>
<organism evidence="4 5">
    <name type="scientific">Candidatus Uhrbacteria bacterium RIFCSPHIGHO2_12_FULL_60_25</name>
    <dbReference type="NCBI Taxonomy" id="1802399"/>
    <lineage>
        <taxon>Bacteria</taxon>
        <taxon>Candidatus Uhriibacteriota</taxon>
    </lineage>
</organism>
<proteinExistence type="predicted"/>
<protein>
    <recommendedName>
        <fullName evidence="6">Glycosyl transferase family 1 domain-containing protein</fullName>
    </recommendedName>
</protein>
<evidence type="ECO:0000313" key="4">
    <source>
        <dbReference type="EMBL" id="OGL79009.1"/>
    </source>
</evidence>
<name>A0A1F7UL66_9BACT</name>
<evidence type="ECO:0000313" key="5">
    <source>
        <dbReference type="Proteomes" id="UP000176603"/>
    </source>
</evidence>
<gene>
    <name evidence="4" type="ORF">A3E39_03620</name>
</gene>
<dbReference type="InterPro" id="IPR001296">
    <property type="entry name" value="Glyco_trans_1"/>
</dbReference>
<feature type="domain" description="Glycosyl transferase family 1" evidence="2">
    <location>
        <begin position="204"/>
        <end position="345"/>
    </location>
</feature>
<dbReference type="CDD" id="cd03809">
    <property type="entry name" value="GT4_MtfB-like"/>
    <property type="match status" value="1"/>
</dbReference>
<dbReference type="PANTHER" id="PTHR46401:SF2">
    <property type="entry name" value="GLYCOSYLTRANSFERASE WBBK-RELATED"/>
    <property type="match status" value="1"/>
</dbReference>
<dbReference type="Gene3D" id="3.40.50.2000">
    <property type="entry name" value="Glycogen Phosphorylase B"/>
    <property type="match status" value="2"/>
</dbReference>
<dbReference type="GO" id="GO:0016757">
    <property type="term" value="F:glycosyltransferase activity"/>
    <property type="evidence" value="ECO:0007669"/>
    <property type="project" value="InterPro"/>
</dbReference>
<dbReference type="InterPro" id="IPR028098">
    <property type="entry name" value="Glyco_trans_4-like_N"/>
</dbReference>
<evidence type="ECO:0000259" key="3">
    <source>
        <dbReference type="Pfam" id="PF13439"/>
    </source>
</evidence>
<dbReference type="Pfam" id="PF00534">
    <property type="entry name" value="Glycos_transf_1"/>
    <property type="match status" value="1"/>
</dbReference>
<dbReference type="STRING" id="1802399.A3E39_03620"/>
<dbReference type="AlphaFoldDB" id="A0A1F7UL66"/>
<accession>A0A1F7UL66</accession>
<sequence length="370" mass="41267">MTSTRHILVDARPLVDPNAGGVGRVTRQVLESLVQSANDVTWTFATTGAAKPVLPETFTGRVIHVHIPLPNKIWSVLCMFGLKSLDREVTRRTSETYKAVLLPNLGFVGRLTAPYALILHDLSFLIEPRWFTPKMRLWHRAVGASGQIRRANRLFAVSETTACDAERLLKIPRDKIEVFHPGTKIREPGTLRLRSGQARNREPAPNSRYVLAFGESNPRKNASTAIAAVADLREDPQFTDLHLIFIGGNSKLEIRNSEWTIRKNIVSDVELAHLYQQAAALLYPSWYEGFGLPLHEAAQFGTPCLASAHGALPETVPEGTLLIPPTKPHLWASALRDVLTNPDLYRTSFDPTRQVTDTVGMRQWIQSLPQ</sequence>
<dbReference type="EMBL" id="MGEH01000019">
    <property type="protein sequence ID" value="OGL79009.1"/>
    <property type="molecule type" value="Genomic_DNA"/>
</dbReference>
<dbReference type="SUPFAM" id="SSF53756">
    <property type="entry name" value="UDP-Glycosyltransferase/glycogen phosphorylase"/>
    <property type="match status" value="1"/>
</dbReference>
<dbReference type="Proteomes" id="UP000176603">
    <property type="component" value="Unassembled WGS sequence"/>
</dbReference>
<comment type="caution">
    <text evidence="4">The sequence shown here is derived from an EMBL/GenBank/DDBJ whole genome shotgun (WGS) entry which is preliminary data.</text>
</comment>